<accession>A0A026WTH7</accession>
<evidence type="ECO:0000313" key="2">
    <source>
        <dbReference type="Proteomes" id="UP000053097"/>
    </source>
</evidence>
<evidence type="ECO:0000313" key="1">
    <source>
        <dbReference type="EMBL" id="EZA59258.1"/>
    </source>
</evidence>
<proteinExistence type="predicted"/>
<sequence length="50" mass="5683">MHKVHVSLQGMARYKWGVQEYGNHNQFLAIRILSCLRLRAAASSFPSHAT</sequence>
<protein>
    <submittedName>
        <fullName evidence="1">Uncharacterized protein</fullName>
    </submittedName>
</protein>
<keyword evidence="2" id="KW-1185">Reference proteome</keyword>
<dbReference type="Proteomes" id="UP000053097">
    <property type="component" value="Unassembled WGS sequence"/>
</dbReference>
<dbReference type="EMBL" id="KK107109">
    <property type="protein sequence ID" value="EZA59258.1"/>
    <property type="molecule type" value="Genomic_DNA"/>
</dbReference>
<dbReference type="AlphaFoldDB" id="A0A026WTH7"/>
<organism evidence="1 2">
    <name type="scientific">Ooceraea biroi</name>
    <name type="common">Clonal raider ant</name>
    <name type="synonym">Cerapachys biroi</name>
    <dbReference type="NCBI Taxonomy" id="2015173"/>
    <lineage>
        <taxon>Eukaryota</taxon>
        <taxon>Metazoa</taxon>
        <taxon>Ecdysozoa</taxon>
        <taxon>Arthropoda</taxon>
        <taxon>Hexapoda</taxon>
        <taxon>Insecta</taxon>
        <taxon>Pterygota</taxon>
        <taxon>Neoptera</taxon>
        <taxon>Endopterygota</taxon>
        <taxon>Hymenoptera</taxon>
        <taxon>Apocrita</taxon>
        <taxon>Aculeata</taxon>
        <taxon>Formicoidea</taxon>
        <taxon>Formicidae</taxon>
        <taxon>Dorylinae</taxon>
        <taxon>Ooceraea</taxon>
    </lineage>
</organism>
<name>A0A026WTH7_OOCBI</name>
<reference evidence="1 2" key="1">
    <citation type="journal article" date="2014" name="Curr. Biol.">
        <title>The genome of the clonal raider ant Cerapachys biroi.</title>
        <authorList>
            <person name="Oxley P.R."/>
            <person name="Ji L."/>
            <person name="Fetter-Pruneda I."/>
            <person name="McKenzie S.K."/>
            <person name="Li C."/>
            <person name="Hu H."/>
            <person name="Zhang G."/>
            <person name="Kronauer D.J."/>
        </authorList>
    </citation>
    <scope>NUCLEOTIDE SEQUENCE [LARGE SCALE GENOMIC DNA]</scope>
</reference>
<gene>
    <name evidence="1" type="ORF">X777_15901</name>
</gene>